<comment type="caution">
    <text evidence="1">The sequence shown here is derived from an EMBL/GenBank/DDBJ whole genome shotgun (WGS) entry which is preliminary data.</text>
</comment>
<name>A0A7Z7FJD2_9BURK</name>
<dbReference type="Proteomes" id="UP000198900">
    <property type="component" value="Unassembled WGS sequence"/>
</dbReference>
<protein>
    <submittedName>
        <fullName evidence="1">Uncharacterized protein</fullName>
    </submittedName>
</protein>
<accession>A0A7Z7FJD2</accession>
<organism evidence="1 2">
    <name type="scientific">Paraburkholderia steynii</name>
    <dbReference type="NCBI Taxonomy" id="1245441"/>
    <lineage>
        <taxon>Bacteria</taxon>
        <taxon>Pseudomonadati</taxon>
        <taxon>Pseudomonadota</taxon>
        <taxon>Betaproteobacteria</taxon>
        <taxon>Burkholderiales</taxon>
        <taxon>Burkholderiaceae</taxon>
        <taxon>Paraburkholderia</taxon>
    </lineage>
</organism>
<gene>
    <name evidence="1" type="ORF">SAMN04487926_1124</name>
</gene>
<sequence>MSLGDPASDLWLFAQHYPELVKRLTHLRNLSFIRSDLAEALPGVKFEHEESDSWIQMFDQTWWQYTDADKNDTYWWPFYLRVRHIPPEYMTEEEQEESSENLYRVSVVYREKYLKPDIATRVHAAMVARFPELARGRQKANVRRLMMEEVREGSLIAELQRRYRLVIAALQGA</sequence>
<evidence type="ECO:0000313" key="2">
    <source>
        <dbReference type="Proteomes" id="UP000198900"/>
    </source>
</evidence>
<proteinExistence type="predicted"/>
<dbReference type="EMBL" id="FNDI01000012">
    <property type="protein sequence ID" value="SDI09835.1"/>
    <property type="molecule type" value="Genomic_DNA"/>
</dbReference>
<dbReference type="AlphaFoldDB" id="A0A7Z7FJD2"/>
<keyword evidence="2" id="KW-1185">Reference proteome</keyword>
<reference evidence="1" key="1">
    <citation type="submission" date="2016-10" db="EMBL/GenBank/DDBJ databases">
        <authorList>
            <person name="Varghese N."/>
            <person name="Submissions S."/>
        </authorList>
    </citation>
    <scope>NUCLEOTIDE SEQUENCE [LARGE SCALE GENOMIC DNA]</scope>
    <source>
        <strain evidence="1">YR281</strain>
    </source>
</reference>
<evidence type="ECO:0000313" key="1">
    <source>
        <dbReference type="EMBL" id="SDI09835.1"/>
    </source>
</evidence>